<comment type="similarity">
    <text evidence="1 2">Belongs to the NPR3 family.</text>
</comment>
<feature type="compositionally biased region" description="Low complexity" evidence="3">
    <location>
        <begin position="52"/>
        <end position="64"/>
    </location>
</feature>
<evidence type="ECO:0000256" key="2">
    <source>
        <dbReference type="RuleBase" id="RU368069"/>
    </source>
</evidence>
<feature type="region of interest" description="Disordered" evidence="3">
    <location>
        <begin position="377"/>
        <end position="407"/>
    </location>
</feature>
<keyword evidence="2" id="KW-0469">Meiosis</keyword>
<gene>
    <name evidence="6" type="primary">SPOSA6832_01493</name>
</gene>
<proteinExistence type="inferred from homology"/>
<dbReference type="GO" id="GO:0034198">
    <property type="term" value="P:cellular response to amino acid starvation"/>
    <property type="evidence" value="ECO:0007669"/>
    <property type="project" value="TreeGrafter"/>
</dbReference>
<feature type="chain" id="PRO_5002303299" description="Nitrogen permease regulator 3" evidence="4">
    <location>
        <begin position="17"/>
        <end position="805"/>
    </location>
</feature>
<comment type="subcellular location">
    <subcellularLocation>
        <location evidence="2">Vacuole membrane</location>
        <topology evidence="2">Peripheral membrane protein</topology>
    </subcellularLocation>
</comment>
<feature type="region of interest" description="Disordered" evidence="3">
    <location>
        <begin position="690"/>
        <end position="730"/>
    </location>
</feature>
<feature type="signal peptide" evidence="4">
    <location>
        <begin position="1"/>
        <end position="16"/>
    </location>
</feature>
<protein>
    <recommendedName>
        <fullName evidence="2">Nitrogen permease regulator 3</fullName>
    </recommendedName>
    <alternativeName>
        <fullName evidence="2">Required for meiotic nuclear division protein 11</fullName>
    </alternativeName>
</protein>
<evidence type="ECO:0000313" key="6">
    <source>
        <dbReference type="EMBL" id="CEQ39915.1"/>
    </source>
</evidence>
<feature type="compositionally biased region" description="Acidic residues" evidence="3">
    <location>
        <begin position="65"/>
        <end position="74"/>
    </location>
</feature>
<dbReference type="Pfam" id="PF24064">
    <property type="entry name" value="HTH_NPRL3"/>
    <property type="match status" value="1"/>
</dbReference>
<dbReference type="InterPro" id="IPR005365">
    <property type="entry name" value="Npr3"/>
</dbReference>
<feature type="region of interest" description="Disordered" evidence="3">
    <location>
        <begin position="119"/>
        <end position="193"/>
    </location>
</feature>
<name>A0A0D6EJV5_SPOSA</name>
<evidence type="ECO:0000256" key="3">
    <source>
        <dbReference type="SAM" id="MobiDB-lite"/>
    </source>
</evidence>
<feature type="compositionally biased region" description="Acidic residues" evidence="3">
    <location>
        <begin position="135"/>
        <end position="147"/>
    </location>
</feature>
<comment type="function">
    <text evidence="2">Mediates inactivation of the TORC1 complex in response to amino acid starvation. Required for meiotic nuclear division.</text>
</comment>
<dbReference type="GO" id="GO:1904262">
    <property type="term" value="P:negative regulation of TORC1 signaling"/>
    <property type="evidence" value="ECO:0007669"/>
    <property type="project" value="TreeGrafter"/>
</dbReference>
<dbReference type="GO" id="GO:0038202">
    <property type="term" value="P:TORC1 signaling"/>
    <property type="evidence" value="ECO:0007669"/>
    <property type="project" value="TreeGrafter"/>
</dbReference>
<dbReference type="GO" id="GO:0010508">
    <property type="term" value="P:positive regulation of autophagy"/>
    <property type="evidence" value="ECO:0007669"/>
    <property type="project" value="TreeGrafter"/>
</dbReference>
<dbReference type="Proteomes" id="UP000243876">
    <property type="component" value="Unassembled WGS sequence"/>
</dbReference>
<organism evidence="6 7">
    <name type="scientific">Sporidiobolus salmonicolor</name>
    <name type="common">Yeast-like fungus</name>
    <name type="synonym">Sporobolomyces salmonicolor</name>
    <dbReference type="NCBI Taxonomy" id="5005"/>
    <lineage>
        <taxon>Eukaryota</taxon>
        <taxon>Fungi</taxon>
        <taxon>Dikarya</taxon>
        <taxon>Basidiomycota</taxon>
        <taxon>Pucciniomycotina</taxon>
        <taxon>Microbotryomycetes</taxon>
        <taxon>Sporidiobolales</taxon>
        <taxon>Sporidiobolaceae</taxon>
        <taxon>Sporobolomyces</taxon>
    </lineage>
</organism>
<dbReference type="OrthoDB" id="18648at2759"/>
<evidence type="ECO:0000256" key="1">
    <source>
        <dbReference type="ARBA" id="ARBA00010546"/>
    </source>
</evidence>
<sequence length="805" mass="89279">MSSLLAVVLVAKSALGAHLVYSYPPVPHPVPRTTKPIYHSARRQRALYQAYDGSSSDSASSSGSESDEEEDGPDAEQYLGFPDNVLAALLSPSRELCDQPFELVVDHLAFVGHPVWLGDDDVNRGRPMSVKEEVETSEEDDEDDDTPDERRGRSRQPRYSDLSGLVLEDELELPESASRDQTIGPPQTRTAAAAAPRPLLIHPESSPVISPIQLARSQSSASTLLPLSSIASSQHSHTSMHGSGRLISFNFLCVIDTPPDSHLSSHLEGFYKDVIVPVTANIKALEKKDIWLGKEAAKLRRAREAALEKEIPHDEFLATLPARSPLAAAISQLYTSLKKNELAEINLGGLPVQVLLRGELPVEDDADLYHEREDYLLHDEGNDEQRHRSRSHSPGGNRYGQHRPAPLFSRMRRRPRAKFHPWQTLLLLEDPKQLQKDLLEGSMLGRFLDICRPTLSYVASSGNSRPRSSDRPISRFAEYETLLDLDADDGLLEDIVDHLVHWKKARVIDVISLKGSYAISSDFERKRLPSLTLSFRSTFPDLPPLPLLLAHLSSNEPYSVVIPSAVQRGLYLNALVWLLRHEVVEKQRTYVRILASEEIKQAAVGRWGGRESSDVAARDGKNDVSALSTSASGTSDRSFGAAEAPRSRQSSVRAELDDTMGMAIVGAGLSGSSYEASLSRSAQSVLSMRAMRKRTTPTSQNSHGQRSNRLSAATFSSNSERPEEVAPGPAVIVEPGRPSMLESRWLSEVCRDKDKATVGRFEKCVRMFNGRHHLDEIRFRAQLSRKHFQTLLSTFEEHLILFTHS</sequence>
<dbReference type="GO" id="GO:0005774">
    <property type="term" value="C:vacuolar membrane"/>
    <property type="evidence" value="ECO:0007669"/>
    <property type="project" value="UniProtKB-SubCell"/>
</dbReference>
<feature type="compositionally biased region" description="Basic and acidic residues" evidence="3">
    <location>
        <begin position="377"/>
        <end position="386"/>
    </location>
</feature>
<feature type="compositionally biased region" description="Basic and acidic residues" evidence="3">
    <location>
        <begin position="121"/>
        <end position="134"/>
    </location>
</feature>
<feature type="compositionally biased region" description="Polar residues" evidence="3">
    <location>
        <begin position="625"/>
        <end position="637"/>
    </location>
</feature>
<dbReference type="PANTHER" id="PTHR13153">
    <property type="entry name" value="CGTHBA PROTEIN -14 GENE PROTEIN"/>
    <property type="match status" value="1"/>
</dbReference>
<dbReference type="InterPro" id="IPR056603">
    <property type="entry name" value="HTH_NPRL3"/>
</dbReference>
<dbReference type="Pfam" id="PF03666">
    <property type="entry name" value="NPR3"/>
    <property type="match status" value="1"/>
</dbReference>
<feature type="region of interest" description="Disordered" evidence="3">
    <location>
        <begin position="610"/>
        <end position="652"/>
    </location>
</feature>
<dbReference type="GO" id="GO:0051321">
    <property type="term" value="P:meiotic cell cycle"/>
    <property type="evidence" value="ECO:0007669"/>
    <property type="project" value="UniProtKB-UniRule"/>
</dbReference>
<dbReference type="EMBL" id="CENE01000004">
    <property type="protein sequence ID" value="CEQ39915.1"/>
    <property type="molecule type" value="Genomic_DNA"/>
</dbReference>
<dbReference type="GO" id="GO:1990130">
    <property type="term" value="C:GATOR1 complex"/>
    <property type="evidence" value="ECO:0007669"/>
    <property type="project" value="TreeGrafter"/>
</dbReference>
<feature type="domain" description="GATOR1 complex protein NPRL3 C-terminal HTH" evidence="5">
    <location>
        <begin position="739"/>
        <end position="800"/>
    </location>
</feature>
<keyword evidence="7" id="KW-1185">Reference proteome</keyword>
<dbReference type="PANTHER" id="PTHR13153:SF5">
    <property type="entry name" value="GATOR COMPLEX PROTEIN NPRL3"/>
    <property type="match status" value="1"/>
</dbReference>
<evidence type="ECO:0000313" key="7">
    <source>
        <dbReference type="Proteomes" id="UP000243876"/>
    </source>
</evidence>
<dbReference type="AlphaFoldDB" id="A0A0D6EJV5"/>
<accession>A0A0D6EJV5</accession>
<reference evidence="7" key="1">
    <citation type="submission" date="2015-02" db="EMBL/GenBank/DDBJ databases">
        <authorList>
            <person name="Gon?alves P."/>
        </authorList>
    </citation>
    <scope>NUCLEOTIDE SEQUENCE [LARGE SCALE GENOMIC DNA]</scope>
</reference>
<feature type="compositionally biased region" description="Basic and acidic residues" evidence="3">
    <location>
        <begin position="610"/>
        <end position="622"/>
    </location>
</feature>
<keyword evidence="2 4" id="KW-0732">Signal</keyword>
<feature type="compositionally biased region" description="Polar residues" evidence="3">
    <location>
        <begin position="696"/>
        <end position="719"/>
    </location>
</feature>
<evidence type="ECO:0000256" key="4">
    <source>
        <dbReference type="SAM" id="SignalP"/>
    </source>
</evidence>
<evidence type="ECO:0000259" key="5">
    <source>
        <dbReference type="Pfam" id="PF24064"/>
    </source>
</evidence>
<feature type="region of interest" description="Disordered" evidence="3">
    <location>
        <begin position="50"/>
        <end position="79"/>
    </location>
</feature>